<protein>
    <submittedName>
        <fullName evidence="1">Uncharacterized protein</fullName>
    </submittedName>
</protein>
<organism evidence="1">
    <name type="scientific">Vibrio splendidus</name>
    <dbReference type="NCBI Taxonomy" id="29497"/>
    <lineage>
        <taxon>Bacteria</taxon>
        <taxon>Pseudomonadati</taxon>
        <taxon>Pseudomonadota</taxon>
        <taxon>Gammaproteobacteria</taxon>
        <taxon>Vibrionales</taxon>
        <taxon>Vibrionaceae</taxon>
        <taxon>Vibrio</taxon>
    </lineage>
</organism>
<accession>A0A0H3ZVM4</accession>
<dbReference type="EMBL" id="KP795694">
    <property type="protein sequence ID" value="AKN40418.1"/>
    <property type="molecule type" value="Genomic_DNA"/>
</dbReference>
<sequence length="75" mass="8507">MHHLNDVMRLNLEKVAFLEVAGEAIRLIFDNGKEFTIPCESEEQALKMLKEIDASLIIAPPPPKAPVIRQSRNLR</sequence>
<proteinExistence type="predicted"/>
<evidence type="ECO:0000313" key="1">
    <source>
        <dbReference type="EMBL" id="AKN40418.1"/>
    </source>
</evidence>
<name>A0A0H3ZVM4_VIBSP</name>
<reference evidence="1" key="1">
    <citation type="journal article" date="2015" name="MBio">
        <title>Eco-Evolutionary Dynamics of Episomes among Ecologically Cohesive Bacterial Populations.</title>
        <authorList>
            <person name="Xue H."/>
            <person name="Cordero O.X."/>
            <person name="Camas F.M."/>
            <person name="Trimble W."/>
            <person name="Meyer F."/>
            <person name="Guglielmini J."/>
            <person name="Rocha E.P."/>
            <person name="Polz M.F."/>
        </authorList>
    </citation>
    <scope>NUCLEOTIDE SEQUENCE</scope>
    <source>
        <strain evidence="1">FF_24</strain>
    </source>
</reference>
<dbReference type="AlphaFoldDB" id="A0A0H3ZVM4"/>